<reference evidence="1 2" key="1">
    <citation type="submission" date="2016-09" db="EMBL/GenBank/DDBJ databases">
        <authorList>
            <person name="Capua I."/>
            <person name="De Benedictis P."/>
            <person name="Joannis T."/>
            <person name="Lombin L.H."/>
            <person name="Cattoli G."/>
        </authorList>
    </citation>
    <scope>NUCLEOTIDE SEQUENCE [LARGE SCALE GENOMIC DNA]</scope>
    <source>
        <strain evidence="1 2">LMG 25899</strain>
    </source>
</reference>
<proteinExistence type="predicted"/>
<dbReference type="EMBL" id="MIEK01000058">
    <property type="protein sequence ID" value="OEH81138.1"/>
    <property type="molecule type" value="Genomic_DNA"/>
</dbReference>
<comment type="caution">
    <text evidence="1">The sequence shown here is derived from an EMBL/GenBank/DDBJ whole genome shotgun (WGS) entry which is preliminary data.</text>
</comment>
<gene>
    <name evidence="1" type="ORF">BCR26_17405</name>
</gene>
<keyword evidence="2" id="KW-1185">Reference proteome</keyword>
<dbReference type="Proteomes" id="UP000095256">
    <property type="component" value="Unassembled WGS sequence"/>
</dbReference>
<accession>A0A1E5KTQ3</accession>
<evidence type="ECO:0008006" key="3">
    <source>
        <dbReference type="Google" id="ProtNLM"/>
    </source>
</evidence>
<name>A0A1E5KTQ3_9ENTE</name>
<evidence type="ECO:0000313" key="2">
    <source>
        <dbReference type="Proteomes" id="UP000095256"/>
    </source>
</evidence>
<dbReference type="Gene3D" id="2.20.25.110">
    <property type="entry name" value="S-adenosyl-L-methionine-dependent methyltransferases"/>
    <property type="match status" value="1"/>
</dbReference>
<dbReference type="AlphaFoldDB" id="A0A1E5KTQ3"/>
<organism evidence="1 2">
    <name type="scientific">Enterococcus rivorum</name>
    <dbReference type="NCBI Taxonomy" id="762845"/>
    <lineage>
        <taxon>Bacteria</taxon>
        <taxon>Bacillati</taxon>
        <taxon>Bacillota</taxon>
        <taxon>Bacilli</taxon>
        <taxon>Lactobacillales</taxon>
        <taxon>Enterococcaceae</taxon>
        <taxon>Enterococcus</taxon>
    </lineage>
</organism>
<dbReference type="STRING" id="762845.BCR26_17405"/>
<dbReference type="Gene3D" id="3.40.50.150">
    <property type="entry name" value="Vaccinia Virus protein VP39"/>
    <property type="match status" value="1"/>
</dbReference>
<dbReference type="OrthoDB" id="9804312at2"/>
<dbReference type="InterPro" id="IPR029063">
    <property type="entry name" value="SAM-dependent_MTases_sf"/>
</dbReference>
<sequence length="169" mass="19817">MDMTNFSIDEKYQAIIVPTGSFLLLDTLEKAFNALNCFHKHLEEGGRLLIDKFLPNDHVEGFISKRMFTNDQQELFTLEETLVEIDTIKQVNVYHNRYEKWQNGQLLDSELEIFPLKWYGIAEFQFILEKAVFEILSISTDFNHGQLPTKDTQTITFEGKKVQKSKSWM</sequence>
<protein>
    <recommendedName>
        <fullName evidence="3">Methyltransferase</fullName>
    </recommendedName>
</protein>
<evidence type="ECO:0000313" key="1">
    <source>
        <dbReference type="EMBL" id="OEH81138.1"/>
    </source>
</evidence>
<dbReference type="SUPFAM" id="SSF53335">
    <property type="entry name" value="S-adenosyl-L-methionine-dependent methyltransferases"/>
    <property type="match status" value="1"/>
</dbReference>
<dbReference type="RefSeq" id="WP_069699883.1">
    <property type="nucleotide sequence ID" value="NZ_JAGGMA010000062.1"/>
</dbReference>